<evidence type="ECO:0000256" key="3">
    <source>
        <dbReference type="SAM" id="MobiDB-lite"/>
    </source>
</evidence>
<reference evidence="5 6" key="1">
    <citation type="submission" date="2017-12" db="EMBL/GenBank/DDBJ databases">
        <title>Sequencing, de novo assembly and annotation of complete genome of a new Thraustochytrid species, strain FCC1311.</title>
        <authorList>
            <person name="Sedici K."/>
            <person name="Godart F."/>
            <person name="Aiese Cigliano R."/>
            <person name="Sanseverino W."/>
            <person name="Barakat M."/>
            <person name="Ortet P."/>
            <person name="Marechal E."/>
            <person name="Cagnac O."/>
            <person name="Amato A."/>
        </authorList>
    </citation>
    <scope>NUCLEOTIDE SEQUENCE [LARGE SCALE GENOMIC DNA]</scope>
</reference>
<dbReference type="Pfam" id="PF06203">
    <property type="entry name" value="CCT"/>
    <property type="match status" value="1"/>
</dbReference>
<dbReference type="InterPro" id="IPR045281">
    <property type="entry name" value="CONSTANS-like"/>
</dbReference>
<dbReference type="PANTHER" id="PTHR31319:SF77">
    <property type="entry name" value="ZINC FINGER PROTEIN CONSTANS-LIKE 4"/>
    <property type="match status" value="1"/>
</dbReference>
<feature type="domain" description="CCT" evidence="4">
    <location>
        <begin position="398"/>
        <end position="440"/>
    </location>
</feature>
<name>A0A2R5GDR6_9STRA</name>
<dbReference type="EMBL" id="BEYU01000017">
    <property type="protein sequence ID" value="GBG25944.1"/>
    <property type="molecule type" value="Genomic_DNA"/>
</dbReference>
<dbReference type="GO" id="GO:0005634">
    <property type="term" value="C:nucleus"/>
    <property type="evidence" value="ECO:0007669"/>
    <property type="project" value="UniProtKB-SubCell"/>
</dbReference>
<evidence type="ECO:0000256" key="1">
    <source>
        <dbReference type="ARBA" id="ARBA00004123"/>
    </source>
</evidence>
<feature type="compositionally biased region" description="Low complexity" evidence="3">
    <location>
        <begin position="320"/>
        <end position="331"/>
    </location>
</feature>
<keyword evidence="2" id="KW-0539">Nucleus</keyword>
<feature type="region of interest" description="Disordered" evidence="3">
    <location>
        <begin position="113"/>
        <end position="183"/>
    </location>
</feature>
<dbReference type="PROSITE" id="PS51017">
    <property type="entry name" value="CCT"/>
    <property type="match status" value="1"/>
</dbReference>
<accession>A0A2R5GDR6</accession>
<evidence type="ECO:0000313" key="6">
    <source>
        <dbReference type="Proteomes" id="UP000241890"/>
    </source>
</evidence>
<comment type="subcellular location">
    <subcellularLocation>
        <location evidence="1">Nucleus</location>
    </subcellularLocation>
</comment>
<sequence>MEPPKMKRPRSGSISNRLRSASVLCEQNNLDKDAKGALKDLIIRDDPDLRPLMARIEAGDSTVLREMIDAGTLRLGGQHSDDLLGEDGDLNLDFLNVGDVDVGSVASDQRDDLLLGDDEEDGGGQFEFSFNDENDDFSPGNLSGTVPMPYKQEPRSRRPVPRPSSLVAPDVKPIPVNSAAGQRDRGMSFGAPLMEVFGMDMFDDPNAPHVPYSPMSHSPSRSMGSVGSGALQSGSGPNYLMRPGSNLSGSNMLNRPLHRDSIGCVEDILANNSAGRGPNSYGSSGFPGFDSLDASDMIGEGGNERLSSLSSLSSFSALRSGGRTARTRSGGIATLPPQPHQSQYDTRNRGRVPGRPGEAQAKASAPVPIEQPPAFVYKPDPANINQTGFVGGYSPDSRRRRIEKFLQKRQNRVWMKKVKYDVRKNFADSRLRVKGRFVRKEDEQMLRELVAMTL</sequence>
<dbReference type="AlphaFoldDB" id="A0A2R5GDR6"/>
<organism evidence="5 6">
    <name type="scientific">Hondaea fermentalgiana</name>
    <dbReference type="NCBI Taxonomy" id="2315210"/>
    <lineage>
        <taxon>Eukaryota</taxon>
        <taxon>Sar</taxon>
        <taxon>Stramenopiles</taxon>
        <taxon>Bigyra</taxon>
        <taxon>Labyrinthulomycetes</taxon>
        <taxon>Thraustochytrida</taxon>
        <taxon>Thraustochytriidae</taxon>
        <taxon>Hondaea</taxon>
    </lineage>
</organism>
<dbReference type="OrthoDB" id="153872at2759"/>
<protein>
    <submittedName>
        <fullName evidence="5">Zinc finger protein CONSTANS</fullName>
    </submittedName>
</protein>
<dbReference type="PANTHER" id="PTHR31319">
    <property type="entry name" value="ZINC FINGER PROTEIN CONSTANS-LIKE 4"/>
    <property type="match status" value="1"/>
</dbReference>
<proteinExistence type="predicted"/>
<dbReference type="InterPro" id="IPR010402">
    <property type="entry name" value="CCT_domain"/>
</dbReference>
<evidence type="ECO:0000256" key="2">
    <source>
        <dbReference type="ARBA" id="ARBA00023242"/>
    </source>
</evidence>
<feature type="region of interest" description="Disordered" evidence="3">
    <location>
        <begin position="320"/>
        <end position="365"/>
    </location>
</feature>
<dbReference type="Proteomes" id="UP000241890">
    <property type="component" value="Unassembled WGS sequence"/>
</dbReference>
<comment type="caution">
    <text evidence="5">The sequence shown here is derived from an EMBL/GenBank/DDBJ whole genome shotgun (WGS) entry which is preliminary data.</text>
</comment>
<evidence type="ECO:0000259" key="4">
    <source>
        <dbReference type="PROSITE" id="PS51017"/>
    </source>
</evidence>
<dbReference type="InParanoid" id="A0A2R5GDR6"/>
<evidence type="ECO:0000313" key="5">
    <source>
        <dbReference type="EMBL" id="GBG25944.1"/>
    </source>
</evidence>
<keyword evidence="6" id="KW-1185">Reference proteome</keyword>
<gene>
    <name evidence="5" type="ORF">FCC1311_021642</name>
</gene>